<proteinExistence type="predicted"/>
<dbReference type="WBParaSite" id="ALUE_0000618501-mRNA-1">
    <property type="protein sequence ID" value="ALUE_0000618501-mRNA-1"/>
    <property type="gene ID" value="ALUE_0000618501"/>
</dbReference>
<dbReference type="InterPro" id="IPR052229">
    <property type="entry name" value="Collagen-VI/PIF"/>
</dbReference>
<sequence length="173" mass="18802">MLEQFPDVNLGNTSVDGDSNRSEDPNAVPMENEEGVTTENNGGDISAMDLTQSFLADNHPAKSLPPIDLLLLIDSSSSIGISNFEQMKTCINAVLENVDISPGRSRVAAVTFASEPTVSFHFDKYYTQESVKGPDCSESSRLFGLRTVDSGQRILDSFELGLFSELDSILLTF</sequence>
<dbReference type="Proteomes" id="UP000036681">
    <property type="component" value="Unplaced"/>
</dbReference>
<dbReference type="InterPro" id="IPR036465">
    <property type="entry name" value="vWFA_dom_sf"/>
</dbReference>
<keyword evidence="3" id="KW-1185">Reference proteome</keyword>
<evidence type="ECO:0000256" key="1">
    <source>
        <dbReference type="SAM" id="MobiDB-lite"/>
    </source>
</evidence>
<organism evidence="3 4">
    <name type="scientific">Ascaris lumbricoides</name>
    <name type="common">Giant roundworm</name>
    <dbReference type="NCBI Taxonomy" id="6252"/>
    <lineage>
        <taxon>Eukaryota</taxon>
        <taxon>Metazoa</taxon>
        <taxon>Ecdysozoa</taxon>
        <taxon>Nematoda</taxon>
        <taxon>Chromadorea</taxon>
        <taxon>Rhabditida</taxon>
        <taxon>Spirurina</taxon>
        <taxon>Ascaridomorpha</taxon>
        <taxon>Ascaridoidea</taxon>
        <taxon>Ascarididae</taxon>
        <taxon>Ascaris</taxon>
    </lineage>
</organism>
<name>A0A9J2P8F5_ASCLU</name>
<evidence type="ECO:0000313" key="3">
    <source>
        <dbReference type="Proteomes" id="UP000036681"/>
    </source>
</evidence>
<feature type="domain" description="VWFA" evidence="2">
    <location>
        <begin position="68"/>
        <end position="131"/>
    </location>
</feature>
<dbReference type="PANTHER" id="PTHR22588">
    <property type="entry name" value="VWFA DOMAIN-CONTAINING PROTEIN"/>
    <property type="match status" value="1"/>
</dbReference>
<dbReference type="AlphaFoldDB" id="A0A9J2P8F5"/>
<dbReference type="InterPro" id="IPR002035">
    <property type="entry name" value="VWF_A"/>
</dbReference>
<dbReference type="Gene3D" id="3.40.50.410">
    <property type="entry name" value="von Willebrand factor, type A domain"/>
    <property type="match status" value="1"/>
</dbReference>
<evidence type="ECO:0000313" key="4">
    <source>
        <dbReference type="WBParaSite" id="ALUE_0000618501-mRNA-1"/>
    </source>
</evidence>
<evidence type="ECO:0000259" key="2">
    <source>
        <dbReference type="PROSITE" id="PS50234"/>
    </source>
</evidence>
<protein>
    <submittedName>
        <fullName evidence="4">VWFA domain-containing protein</fullName>
    </submittedName>
</protein>
<accession>A0A9J2P8F5</accession>
<dbReference type="PROSITE" id="PS50234">
    <property type="entry name" value="VWFA"/>
    <property type="match status" value="1"/>
</dbReference>
<dbReference type="Pfam" id="PF00092">
    <property type="entry name" value="VWA"/>
    <property type="match status" value="1"/>
</dbReference>
<feature type="region of interest" description="Disordered" evidence="1">
    <location>
        <begin position="1"/>
        <end position="42"/>
    </location>
</feature>
<dbReference type="PRINTS" id="PR00453">
    <property type="entry name" value="VWFADOMAIN"/>
</dbReference>
<dbReference type="PANTHER" id="PTHR22588:SF14">
    <property type="entry name" value="VWFA DOMAIN-CONTAINING PROTEIN"/>
    <property type="match status" value="1"/>
</dbReference>
<reference evidence="4" key="1">
    <citation type="submission" date="2023-03" db="UniProtKB">
        <authorList>
            <consortium name="WormBaseParasite"/>
        </authorList>
    </citation>
    <scope>IDENTIFICATION</scope>
</reference>
<dbReference type="SUPFAM" id="SSF53300">
    <property type="entry name" value="vWA-like"/>
    <property type="match status" value="1"/>
</dbReference>